<evidence type="ECO:0000313" key="1">
    <source>
        <dbReference type="EMBL" id="TWU22480.1"/>
    </source>
</evidence>
<sequence length="248" mass="27749">MSNRRTFLKSTGLLGIFGCLPTVEVREGVSMDLMQQCCNPEQHRWDMASPFVEKGNATATDGRICLRVFESMGIADEDKPLRIPPTDNAFQQLWNPVTSWSELPRANYESRKDVACTECIGRGYHGVLTECETCCGLGEIRTGRVDEWSEIIYADCKDCCSGFRSDRKCKRCNGNPYSRSGHGGIMRMNDDLVIQSGFHNLIAKLPDVRWAMSKGFGDDPMRLQANRGKAMLFTFQGGQGMCMGWTGQ</sequence>
<proteinExistence type="predicted"/>
<dbReference type="EMBL" id="SJPT01000005">
    <property type="protein sequence ID" value="TWU22480.1"/>
    <property type="molecule type" value="Genomic_DNA"/>
</dbReference>
<gene>
    <name evidence="1" type="ORF">Pla52o_35360</name>
</gene>
<keyword evidence="2" id="KW-1185">Reference proteome</keyword>
<name>A0A5C6CD40_9BACT</name>
<accession>A0A5C6CD40</accession>
<dbReference type="RefSeq" id="WP_146595644.1">
    <property type="nucleotide sequence ID" value="NZ_SJPT01000005.1"/>
</dbReference>
<reference evidence="1 2" key="1">
    <citation type="submission" date="2019-02" db="EMBL/GenBank/DDBJ databases">
        <title>Deep-cultivation of Planctomycetes and their phenomic and genomic characterization uncovers novel biology.</title>
        <authorList>
            <person name="Wiegand S."/>
            <person name="Jogler M."/>
            <person name="Boedeker C."/>
            <person name="Pinto D."/>
            <person name="Vollmers J."/>
            <person name="Rivas-Marin E."/>
            <person name="Kohn T."/>
            <person name="Peeters S.H."/>
            <person name="Heuer A."/>
            <person name="Rast P."/>
            <person name="Oberbeckmann S."/>
            <person name="Bunk B."/>
            <person name="Jeske O."/>
            <person name="Meyerdierks A."/>
            <person name="Storesund J.E."/>
            <person name="Kallscheuer N."/>
            <person name="Luecker S."/>
            <person name="Lage O.M."/>
            <person name="Pohl T."/>
            <person name="Merkel B.J."/>
            <person name="Hornburger P."/>
            <person name="Mueller R.-W."/>
            <person name="Bruemmer F."/>
            <person name="Labrenz M."/>
            <person name="Spormann A.M."/>
            <person name="Op Den Camp H."/>
            <person name="Overmann J."/>
            <person name="Amann R."/>
            <person name="Jetten M.S.M."/>
            <person name="Mascher T."/>
            <person name="Medema M.H."/>
            <person name="Devos D.P."/>
            <person name="Kaster A.-K."/>
            <person name="Ovreas L."/>
            <person name="Rohde M."/>
            <person name="Galperin M.Y."/>
            <person name="Jogler C."/>
        </authorList>
    </citation>
    <scope>NUCLEOTIDE SEQUENCE [LARGE SCALE GENOMIC DNA]</scope>
    <source>
        <strain evidence="1 2">Pla52o</strain>
    </source>
</reference>
<organism evidence="1 2">
    <name type="scientific">Novipirellula galeiformis</name>
    <dbReference type="NCBI Taxonomy" id="2528004"/>
    <lineage>
        <taxon>Bacteria</taxon>
        <taxon>Pseudomonadati</taxon>
        <taxon>Planctomycetota</taxon>
        <taxon>Planctomycetia</taxon>
        <taxon>Pirellulales</taxon>
        <taxon>Pirellulaceae</taxon>
        <taxon>Novipirellula</taxon>
    </lineage>
</organism>
<dbReference type="Proteomes" id="UP000316304">
    <property type="component" value="Unassembled WGS sequence"/>
</dbReference>
<dbReference type="AlphaFoldDB" id="A0A5C6CD40"/>
<protein>
    <submittedName>
        <fullName evidence="1">Uncharacterized protein</fullName>
    </submittedName>
</protein>
<evidence type="ECO:0000313" key="2">
    <source>
        <dbReference type="Proteomes" id="UP000316304"/>
    </source>
</evidence>
<comment type="caution">
    <text evidence="1">The sequence shown here is derived from an EMBL/GenBank/DDBJ whole genome shotgun (WGS) entry which is preliminary data.</text>
</comment>